<dbReference type="OrthoDB" id="5768344at2759"/>
<gene>
    <name evidence="2" type="ORF">THASP1DRAFT_26942</name>
</gene>
<feature type="non-terminal residue" evidence="2">
    <location>
        <position position="1"/>
    </location>
</feature>
<feature type="compositionally biased region" description="Pro residues" evidence="1">
    <location>
        <begin position="255"/>
        <end position="265"/>
    </location>
</feature>
<evidence type="ECO:0000313" key="3">
    <source>
        <dbReference type="Proteomes" id="UP000271241"/>
    </source>
</evidence>
<dbReference type="EMBL" id="KZ993732">
    <property type="protein sequence ID" value="RKP04438.1"/>
    <property type="molecule type" value="Genomic_DNA"/>
</dbReference>
<accession>A0A4P9XFV2</accession>
<dbReference type="SUPFAM" id="SSF101908">
    <property type="entry name" value="Putative isomerase YbhE"/>
    <property type="match status" value="1"/>
</dbReference>
<evidence type="ECO:0008006" key="4">
    <source>
        <dbReference type="Google" id="ProtNLM"/>
    </source>
</evidence>
<name>A0A4P9XFV2_9FUNG</name>
<sequence length="471" mass="51682">QVRATHILRGHVAPIGQVRLHREYAASCGMGAELLLWRWRDGTLLKVFNGAEMINDFIFHGSHHLLAVCTNGLMKEFLLPPADSTLPSQQTMAPAFPFGTNVDEDDNTMVATYRIAPPGSRPAQLHRLSIASGYDLLEDQDADTKDDHDHDNSGNVFVHMIDGQMERVRFGWPSSLRHQLSEYAAATPAAEMLARSREAMGFELIDALLAETLSTNFSTVVTDRRVLCVSRDGVRFRQLPGLLDNGVRRMDNLLPPAPSHPPLVSLPPFAATPASPPAPNADAESTPPQPSSPPPSIAHSSATSLTDDDNTAIEDSGTATTGAGTPTANQVYIAIWTVDVLRAWQQMRVALSSAASTVEYIYSKWLHFWLHRPDHLLPLLRQPDGWNRRRKKRWSWPMQQAHARIHTGTGTIARGDNWHHHIYTKTCADSSSSSSSSSSGSNNSGSSRQWRKAVTAGCDGKYAASCLHRVG</sequence>
<proteinExistence type="predicted"/>
<feature type="region of interest" description="Disordered" evidence="1">
    <location>
        <begin position="253"/>
        <end position="324"/>
    </location>
</feature>
<keyword evidence="3" id="KW-1185">Reference proteome</keyword>
<feature type="region of interest" description="Disordered" evidence="1">
    <location>
        <begin position="428"/>
        <end position="449"/>
    </location>
</feature>
<organism evidence="2 3">
    <name type="scientific">Thamnocephalis sphaerospora</name>
    <dbReference type="NCBI Taxonomy" id="78915"/>
    <lineage>
        <taxon>Eukaryota</taxon>
        <taxon>Fungi</taxon>
        <taxon>Fungi incertae sedis</taxon>
        <taxon>Zoopagomycota</taxon>
        <taxon>Zoopagomycotina</taxon>
        <taxon>Zoopagomycetes</taxon>
        <taxon>Zoopagales</taxon>
        <taxon>Sigmoideomycetaceae</taxon>
        <taxon>Thamnocephalis</taxon>
    </lineage>
</organism>
<dbReference type="Proteomes" id="UP000271241">
    <property type="component" value="Unassembled WGS sequence"/>
</dbReference>
<evidence type="ECO:0000256" key="1">
    <source>
        <dbReference type="SAM" id="MobiDB-lite"/>
    </source>
</evidence>
<evidence type="ECO:0000313" key="2">
    <source>
        <dbReference type="EMBL" id="RKP04438.1"/>
    </source>
</evidence>
<feature type="compositionally biased region" description="Low complexity" evidence="1">
    <location>
        <begin position="430"/>
        <end position="447"/>
    </location>
</feature>
<reference evidence="3" key="1">
    <citation type="journal article" date="2018" name="Nat. Microbiol.">
        <title>Leveraging single-cell genomics to expand the fungal tree of life.</title>
        <authorList>
            <person name="Ahrendt S.R."/>
            <person name="Quandt C.A."/>
            <person name="Ciobanu D."/>
            <person name="Clum A."/>
            <person name="Salamov A."/>
            <person name="Andreopoulos B."/>
            <person name="Cheng J.F."/>
            <person name="Woyke T."/>
            <person name="Pelin A."/>
            <person name="Henrissat B."/>
            <person name="Reynolds N.K."/>
            <person name="Benny G.L."/>
            <person name="Smith M.E."/>
            <person name="James T.Y."/>
            <person name="Grigoriev I.V."/>
        </authorList>
    </citation>
    <scope>NUCLEOTIDE SEQUENCE [LARGE SCALE GENOMIC DNA]</scope>
    <source>
        <strain evidence="3">RSA 1356</strain>
    </source>
</reference>
<feature type="compositionally biased region" description="Pro residues" evidence="1">
    <location>
        <begin position="287"/>
        <end position="296"/>
    </location>
</feature>
<dbReference type="AlphaFoldDB" id="A0A4P9XFV2"/>
<protein>
    <recommendedName>
        <fullName evidence="4">WD40-repeat-containing domain protein</fullName>
    </recommendedName>
</protein>